<evidence type="ECO:0000313" key="1">
    <source>
        <dbReference type="EMBL" id="WSC03424.1"/>
    </source>
</evidence>
<accession>A0ACD4ZYW6</accession>
<proteinExistence type="predicted"/>
<name>A0ACD4ZYW6_9ACTN</name>
<dbReference type="EMBL" id="CP109109">
    <property type="protein sequence ID" value="WSC03424.1"/>
    <property type="molecule type" value="Genomic_DNA"/>
</dbReference>
<keyword evidence="2" id="KW-1185">Reference proteome</keyword>
<gene>
    <name evidence="1" type="ORF">OG835_02795</name>
</gene>
<organism evidence="1 2">
    <name type="scientific">Streptomyces scopuliridis</name>
    <dbReference type="NCBI Taxonomy" id="452529"/>
    <lineage>
        <taxon>Bacteria</taxon>
        <taxon>Bacillati</taxon>
        <taxon>Actinomycetota</taxon>
        <taxon>Actinomycetes</taxon>
        <taxon>Kitasatosporales</taxon>
        <taxon>Streptomycetaceae</taxon>
        <taxon>Streptomyces</taxon>
    </lineage>
</organism>
<dbReference type="Proteomes" id="UP001348369">
    <property type="component" value="Chromosome"/>
</dbReference>
<sequence length="59" mass="5806">MSGPLSAAAVCTWAAVAIAINATTVTVAPTAALSPDLRSRAIARSSAPPLSTPRVDTGT</sequence>
<evidence type="ECO:0000313" key="2">
    <source>
        <dbReference type="Proteomes" id="UP001348369"/>
    </source>
</evidence>
<reference evidence="1" key="1">
    <citation type="submission" date="2022-10" db="EMBL/GenBank/DDBJ databases">
        <title>The complete genomes of actinobacterial strains from the NBC collection.</title>
        <authorList>
            <person name="Joergensen T.S."/>
            <person name="Alvarez Arevalo M."/>
            <person name="Sterndorff E.B."/>
            <person name="Faurdal D."/>
            <person name="Vuksanovic O."/>
            <person name="Mourched A.-S."/>
            <person name="Charusanti P."/>
            <person name="Shaw S."/>
            <person name="Blin K."/>
            <person name="Weber T."/>
        </authorList>
    </citation>
    <scope>NUCLEOTIDE SEQUENCE</scope>
    <source>
        <strain evidence="1">NBC 01771</strain>
    </source>
</reference>
<protein>
    <submittedName>
        <fullName evidence="1">Uncharacterized protein</fullName>
    </submittedName>
</protein>